<dbReference type="KEGG" id="spzr:G5C33_16310"/>
<dbReference type="Proteomes" id="UP000501568">
    <property type="component" value="Chromosome"/>
</dbReference>
<reference evidence="1 2" key="1">
    <citation type="submission" date="2020-02" db="EMBL/GenBank/DDBJ databases">
        <authorList>
            <person name="Zheng R.K."/>
            <person name="Sun C.M."/>
        </authorList>
    </citation>
    <scope>NUCLEOTIDE SEQUENCE [LARGE SCALE GENOMIC DNA]</scope>
    <source>
        <strain evidence="2">zrk23</strain>
    </source>
</reference>
<evidence type="ECO:0000313" key="1">
    <source>
        <dbReference type="EMBL" id="QIG81184.1"/>
    </source>
</evidence>
<organism evidence="1 2">
    <name type="scientific">Stakelama tenebrarum</name>
    <dbReference type="NCBI Taxonomy" id="2711215"/>
    <lineage>
        <taxon>Bacteria</taxon>
        <taxon>Pseudomonadati</taxon>
        <taxon>Pseudomonadota</taxon>
        <taxon>Alphaproteobacteria</taxon>
        <taxon>Sphingomonadales</taxon>
        <taxon>Sphingomonadaceae</taxon>
        <taxon>Stakelama</taxon>
    </lineage>
</organism>
<keyword evidence="2" id="KW-1185">Reference proteome</keyword>
<dbReference type="EMBL" id="CP049109">
    <property type="protein sequence ID" value="QIG81184.1"/>
    <property type="molecule type" value="Genomic_DNA"/>
</dbReference>
<accession>A0A6G6Y8C0</accession>
<protein>
    <recommendedName>
        <fullName evidence="3">VanZ-like domain-containing protein</fullName>
    </recommendedName>
</protein>
<dbReference type="AlphaFoldDB" id="A0A6G6Y8C0"/>
<sequence>MLATAYHGWIEWIINASQTMDKVWHIHAGLTILLLSRLLLRTPLRSFVPFGVVVVAELINELLDRIHFGQWRWEDTVSDAVFTLFWPLMISGYALLLSRFPALDSPGPRIAGLLRRLRSRGGG</sequence>
<name>A0A6G6Y8C0_9SPHN</name>
<evidence type="ECO:0008006" key="3">
    <source>
        <dbReference type="Google" id="ProtNLM"/>
    </source>
</evidence>
<proteinExistence type="predicted"/>
<evidence type="ECO:0000313" key="2">
    <source>
        <dbReference type="Proteomes" id="UP000501568"/>
    </source>
</evidence>
<gene>
    <name evidence="1" type="ORF">G5C33_16310</name>
</gene>